<evidence type="ECO:0000259" key="7">
    <source>
        <dbReference type="Pfam" id="PF02687"/>
    </source>
</evidence>
<comment type="similarity">
    <text evidence="6">Belongs to the ABC-4 integral membrane protein family.</text>
</comment>
<dbReference type="InterPro" id="IPR003838">
    <property type="entry name" value="ABC3_permease_C"/>
</dbReference>
<protein>
    <submittedName>
        <fullName evidence="8">ABC transporter permease</fullName>
    </submittedName>
</protein>
<dbReference type="Pfam" id="PF02687">
    <property type="entry name" value="FtsX"/>
    <property type="match status" value="1"/>
</dbReference>
<feature type="transmembrane region" description="Helical" evidence="6">
    <location>
        <begin position="197"/>
        <end position="216"/>
    </location>
</feature>
<dbReference type="PANTHER" id="PTHR46795:SF3">
    <property type="entry name" value="ABC TRANSPORTER PERMEASE"/>
    <property type="match status" value="1"/>
</dbReference>
<keyword evidence="9" id="KW-1185">Reference proteome</keyword>
<gene>
    <name evidence="8" type="ORF">A6M13_12970</name>
</gene>
<feature type="transmembrane region" description="Helical" evidence="6">
    <location>
        <begin position="291"/>
        <end position="312"/>
    </location>
</feature>
<dbReference type="GO" id="GO:0055085">
    <property type="term" value="P:transmembrane transport"/>
    <property type="evidence" value="ECO:0007669"/>
    <property type="project" value="UniProtKB-UniRule"/>
</dbReference>
<feature type="domain" description="ABC3 transporter permease C-terminal" evidence="7">
    <location>
        <begin position="62"/>
        <end position="170"/>
    </location>
</feature>
<evidence type="ECO:0000256" key="2">
    <source>
        <dbReference type="ARBA" id="ARBA00022475"/>
    </source>
</evidence>
<dbReference type="PANTHER" id="PTHR46795">
    <property type="entry name" value="ABC TRANSPORTER PERMEASE-RELATED-RELATED"/>
    <property type="match status" value="1"/>
</dbReference>
<keyword evidence="3 6" id="KW-0812">Transmembrane</keyword>
<dbReference type="InterPro" id="IPR027022">
    <property type="entry name" value="ABC_permease_BceB-typ"/>
</dbReference>
<dbReference type="InterPro" id="IPR052536">
    <property type="entry name" value="ABC-4_Integral_Memb_Prot"/>
</dbReference>
<accession>A0A1C0YHL5</accession>
<dbReference type="OrthoDB" id="1705903at2"/>
<dbReference type="RefSeq" id="WP_066544644.1">
    <property type="nucleotide sequence ID" value="NZ_MASJ01000010.1"/>
</dbReference>
<keyword evidence="6" id="KW-0813">Transport</keyword>
<feature type="transmembrane region" description="Helical" evidence="6">
    <location>
        <begin position="158"/>
        <end position="177"/>
    </location>
</feature>
<feature type="transmembrane region" description="Helical" evidence="6">
    <location>
        <begin position="58"/>
        <end position="80"/>
    </location>
</feature>
<evidence type="ECO:0000256" key="4">
    <source>
        <dbReference type="ARBA" id="ARBA00022989"/>
    </source>
</evidence>
<proteinExistence type="inferred from homology"/>
<evidence type="ECO:0000313" key="8">
    <source>
        <dbReference type="EMBL" id="OCS86619.1"/>
    </source>
</evidence>
<sequence length="618" mass="69405">MTLFSLARKNIIRNLSSYGLYFGSMVFSIVIYFTFMTLKYSDDIATLTQTDTKVDSIMGASAFVLIFFVAIFIFYSNGFFMRKRKKEVALYSLLGMRKKKIGFMLFFENLMMGILALCVGIMIGFLLSKGLLTILVQLMGYDVIANFVLSWEAVQQTALIFMVLFIITSLQGYRVIYQFQLIDLFHAAKKGEDMPRASAISAVVGIALLAFAYYLSLTNIFTSELWKLMGYVTVPLVVIALTIVGTYLLFNSVTVYLLTLLKKVRSWSWKGVNLMTVSQLLYRVRGNAKSFTMIAILSATTITAGGAVYSLYYMTGESTKEANPNTFMWIGEDVAMPTANQQYDETINFAEQRFIMEEQEIQYSVISHSMYERLAQLQQQEIVAGEYILLDPFYTEEFSPVQAGQQLTQPSSGASLTITAIVDQSVLNTYIAWQTLVVPDTEFAMYHATQTAQLYSYTDEKDQQALSQQLEAILPEEAQLTSYPRDYAAGLSAAGSLLFVGSFLGLVFLTATGSIIYFKALTEAEEDREKYAILYKIGISKRALLQTISTQVGFVFGLPLIAGLLHGAVALSAFGQIFMMDVTKPVLVWMAVYACIYMVYYVFTVWNFYKVVKQESAT</sequence>
<feature type="transmembrane region" description="Helical" evidence="6">
    <location>
        <begin position="101"/>
        <end position="125"/>
    </location>
</feature>
<evidence type="ECO:0000256" key="6">
    <source>
        <dbReference type="PIRNR" id="PIRNR018968"/>
    </source>
</evidence>
<feature type="transmembrane region" description="Helical" evidence="6">
    <location>
        <begin position="20"/>
        <end position="38"/>
    </location>
</feature>
<feature type="transmembrane region" description="Helical" evidence="6">
    <location>
        <begin position="552"/>
        <end position="574"/>
    </location>
</feature>
<dbReference type="Proteomes" id="UP000093199">
    <property type="component" value="Unassembled WGS sequence"/>
</dbReference>
<evidence type="ECO:0000256" key="3">
    <source>
        <dbReference type="ARBA" id="ARBA00022692"/>
    </source>
</evidence>
<comment type="subcellular location">
    <subcellularLocation>
        <location evidence="1 6">Cell membrane</location>
        <topology evidence="1 6">Multi-pass membrane protein</topology>
    </subcellularLocation>
</comment>
<evidence type="ECO:0000313" key="9">
    <source>
        <dbReference type="Proteomes" id="UP000093199"/>
    </source>
</evidence>
<feature type="transmembrane region" description="Helical" evidence="6">
    <location>
        <begin position="586"/>
        <end position="609"/>
    </location>
</feature>
<dbReference type="AlphaFoldDB" id="A0A1C0YHL5"/>
<name>A0A1C0YHL5_9BACL</name>
<feature type="transmembrane region" description="Helical" evidence="6">
    <location>
        <begin position="497"/>
        <end position="518"/>
    </location>
</feature>
<evidence type="ECO:0000256" key="5">
    <source>
        <dbReference type="ARBA" id="ARBA00023136"/>
    </source>
</evidence>
<dbReference type="PIRSF" id="PIRSF018968">
    <property type="entry name" value="ABC_permease_BceB"/>
    <property type="match status" value="1"/>
</dbReference>
<organism evidence="8 9">
    <name type="scientific">Caryophanon tenue</name>
    <dbReference type="NCBI Taxonomy" id="33978"/>
    <lineage>
        <taxon>Bacteria</taxon>
        <taxon>Bacillati</taxon>
        <taxon>Bacillota</taxon>
        <taxon>Bacilli</taxon>
        <taxon>Bacillales</taxon>
        <taxon>Caryophanaceae</taxon>
        <taxon>Caryophanon</taxon>
    </lineage>
</organism>
<evidence type="ECO:0000256" key="1">
    <source>
        <dbReference type="ARBA" id="ARBA00004651"/>
    </source>
</evidence>
<reference evidence="8 9" key="1">
    <citation type="submission" date="2016-07" db="EMBL/GenBank/DDBJ databases">
        <title>Caryophanon tenue genome sequencing.</title>
        <authorList>
            <person name="Verma A."/>
            <person name="Pal Y."/>
            <person name="Krishnamurthi S."/>
        </authorList>
    </citation>
    <scope>NUCLEOTIDE SEQUENCE [LARGE SCALE GENOMIC DNA]</scope>
    <source>
        <strain evidence="8 9">DSM 14152</strain>
    </source>
</reference>
<comment type="caution">
    <text evidence="8">The sequence shown here is derived from an EMBL/GenBank/DDBJ whole genome shotgun (WGS) entry which is preliminary data.</text>
</comment>
<dbReference type="GO" id="GO:0005886">
    <property type="term" value="C:plasma membrane"/>
    <property type="evidence" value="ECO:0007669"/>
    <property type="project" value="UniProtKB-SubCell"/>
</dbReference>
<keyword evidence="2 6" id="KW-1003">Cell membrane</keyword>
<dbReference type="STRING" id="33978.A6M13_12970"/>
<feature type="transmembrane region" description="Helical" evidence="6">
    <location>
        <begin position="228"/>
        <end position="250"/>
    </location>
</feature>
<keyword evidence="5 6" id="KW-0472">Membrane</keyword>
<feature type="transmembrane region" description="Helical" evidence="6">
    <location>
        <begin position="131"/>
        <end position="151"/>
    </location>
</feature>
<keyword evidence="4 6" id="KW-1133">Transmembrane helix</keyword>
<dbReference type="EMBL" id="MASJ01000010">
    <property type="protein sequence ID" value="OCS86619.1"/>
    <property type="molecule type" value="Genomic_DNA"/>
</dbReference>